<evidence type="ECO:0000256" key="1">
    <source>
        <dbReference type="SAM" id="SignalP"/>
    </source>
</evidence>
<feature type="signal peptide" evidence="1">
    <location>
        <begin position="1"/>
        <end position="21"/>
    </location>
</feature>
<dbReference type="SUPFAM" id="SSF51004">
    <property type="entry name" value="C-terminal (heme d1) domain of cytochrome cd1-nitrite reductase"/>
    <property type="match status" value="1"/>
</dbReference>
<dbReference type="InterPro" id="IPR011048">
    <property type="entry name" value="Haem_d1_sf"/>
</dbReference>
<name>A0AAW1R673_9CHLO</name>
<gene>
    <name evidence="2" type="ORF">WJX72_003024</name>
</gene>
<keyword evidence="3" id="KW-1185">Reference proteome</keyword>
<keyword evidence="1" id="KW-0732">Signal</keyword>
<feature type="chain" id="PRO_5044013535" evidence="1">
    <location>
        <begin position="22"/>
        <end position="546"/>
    </location>
</feature>
<dbReference type="AlphaFoldDB" id="A0AAW1R673"/>
<protein>
    <submittedName>
        <fullName evidence="2">Uncharacterized protein</fullName>
    </submittedName>
</protein>
<proteinExistence type="predicted"/>
<evidence type="ECO:0000313" key="2">
    <source>
        <dbReference type="EMBL" id="KAK9828955.1"/>
    </source>
</evidence>
<organism evidence="2 3">
    <name type="scientific">[Myrmecia] bisecta</name>
    <dbReference type="NCBI Taxonomy" id="41462"/>
    <lineage>
        <taxon>Eukaryota</taxon>
        <taxon>Viridiplantae</taxon>
        <taxon>Chlorophyta</taxon>
        <taxon>core chlorophytes</taxon>
        <taxon>Trebouxiophyceae</taxon>
        <taxon>Trebouxiales</taxon>
        <taxon>Trebouxiaceae</taxon>
        <taxon>Myrmecia</taxon>
    </lineage>
</organism>
<reference evidence="2 3" key="1">
    <citation type="journal article" date="2024" name="Nat. Commun.">
        <title>Phylogenomics reveals the evolutionary origins of lichenization in chlorophyte algae.</title>
        <authorList>
            <person name="Puginier C."/>
            <person name="Libourel C."/>
            <person name="Otte J."/>
            <person name="Skaloud P."/>
            <person name="Haon M."/>
            <person name="Grisel S."/>
            <person name="Petersen M."/>
            <person name="Berrin J.G."/>
            <person name="Delaux P.M."/>
            <person name="Dal Grande F."/>
            <person name="Keller J."/>
        </authorList>
    </citation>
    <scope>NUCLEOTIDE SEQUENCE [LARGE SCALE GENOMIC DNA]</scope>
    <source>
        <strain evidence="2 3">SAG 2043</strain>
    </source>
</reference>
<evidence type="ECO:0000313" key="3">
    <source>
        <dbReference type="Proteomes" id="UP001489004"/>
    </source>
</evidence>
<comment type="caution">
    <text evidence="2">The sequence shown here is derived from an EMBL/GenBank/DDBJ whole genome shotgun (WGS) entry which is preliminary data.</text>
</comment>
<dbReference type="Proteomes" id="UP001489004">
    <property type="component" value="Unassembled WGS sequence"/>
</dbReference>
<sequence length="546" mass="57096">MLCRIALLLACALLALVPAEAVKSGDEVFAATNKTGNFYIFADGAIHVIDPVALTVVKNITKDQDGNPLVAVSPDAASGSVANKSRTWNDVVYTQDPARSLYYLFVNEGDTYTDASGNPFSYITVIDTLKQQIIARLKADARLVHMYAVQQTKEVWAHSDYAGTFTVVSLDQADKLDTVVPKFVTRPGHGKLLVDDALYPVAYSSNVAEAYIGKFNLTSRKRVGAFAYNSSNAAAPTSAQCAGTHSLVYSSVNSHAYFECVGGTGMLEWNTLKDEVVAFHTNVTGYLSATPGNDQILATDGTSSRVNIITPAKNGVASKVSASISVPGQPARAPIYYSNSSSATPGPATDYLMFFPLYRDTNINNIAAAKKAGGDVLDSTYLTKPIDCQYSPAVSAASVDNPSAGLKLATASDGTVLSSGCGSCAAGVSPRDASQWNASLSGFGLTSFTQVADAAKKGSIAVTKLIPAGSTATVPNAAATANACSYSSEGNRDADRGGPYIATIADFPQPSIYIVDATATGGPAVAGFVKTNLNPRKTVWVPYHSS</sequence>
<accession>A0AAW1R673</accession>
<dbReference type="EMBL" id="JALJOR010000001">
    <property type="protein sequence ID" value="KAK9828955.1"/>
    <property type="molecule type" value="Genomic_DNA"/>
</dbReference>